<gene>
    <name evidence="2" type="ORF">MSHO_18870</name>
</gene>
<keyword evidence="3" id="KW-1185">Reference proteome</keyword>
<evidence type="ECO:0000313" key="2">
    <source>
        <dbReference type="EMBL" id="BBX56542.1"/>
    </source>
</evidence>
<organism evidence="2 3">
    <name type="scientific">Mycobacterium shottsii</name>
    <dbReference type="NCBI Taxonomy" id="133549"/>
    <lineage>
        <taxon>Bacteria</taxon>
        <taxon>Bacillati</taxon>
        <taxon>Actinomycetota</taxon>
        <taxon>Actinomycetes</taxon>
        <taxon>Mycobacteriales</taxon>
        <taxon>Mycobacteriaceae</taxon>
        <taxon>Mycobacterium</taxon>
        <taxon>Mycobacterium ulcerans group</taxon>
    </lineage>
</organism>
<sequence length="80" mass="8468">MVGEGFDEAQHHGGGQSGDPGQQPDNDYRTEEVDIGPGCSPEDGREAARGGGGQYGHRSPTMRDAKRPEEEAGNMVTARI</sequence>
<feature type="compositionally biased region" description="Basic and acidic residues" evidence="1">
    <location>
        <begin position="61"/>
        <end position="70"/>
    </location>
</feature>
<dbReference type="EMBL" id="AP022572">
    <property type="protein sequence ID" value="BBX56542.1"/>
    <property type="molecule type" value="Genomic_DNA"/>
</dbReference>
<evidence type="ECO:0000256" key="1">
    <source>
        <dbReference type="SAM" id="MobiDB-lite"/>
    </source>
</evidence>
<feature type="region of interest" description="Disordered" evidence="1">
    <location>
        <begin position="1"/>
        <end position="80"/>
    </location>
</feature>
<proteinExistence type="predicted"/>
<reference evidence="2 3" key="1">
    <citation type="journal article" date="2019" name="Emerg. Microbes Infect.">
        <title>Comprehensive subspecies identification of 175 nontuberculous mycobacteria species based on 7547 genomic profiles.</title>
        <authorList>
            <person name="Matsumoto Y."/>
            <person name="Kinjo T."/>
            <person name="Motooka D."/>
            <person name="Nabeya D."/>
            <person name="Jung N."/>
            <person name="Uechi K."/>
            <person name="Horii T."/>
            <person name="Iida T."/>
            <person name="Fujita J."/>
            <person name="Nakamura S."/>
        </authorList>
    </citation>
    <scope>NUCLEOTIDE SEQUENCE [LARGE SCALE GENOMIC DNA]</scope>
    <source>
        <strain evidence="2 3">JCM 12657</strain>
    </source>
</reference>
<dbReference type="KEGG" id="msho:MSHO_18870"/>
<name>A0A7I7LAL5_9MYCO</name>
<dbReference type="AlphaFoldDB" id="A0A7I7LAL5"/>
<accession>A0A7I7LAL5</accession>
<evidence type="ECO:0000313" key="3">
    <source>
        <dbReference type="Proteomes" id="UP000467164"/>
    </source>
</evidence>
<protein>
    <submittedName>
        <fullName evidence="2">Uncharacterized protein</fullName>
    </submittedName>
</protein>
<dbReference type="Proteomes" id="UP000467164">
    <property type="component" value="Chromosome"/>
</dbReference>